<evidence type="ECO:0000313" key="4">
    <source>
        <dbReference type="Proteomes" id="UP001055091"/>
    </source>
</evidence>
<dbReference type="SUPFAM" id="SSF69318">
    <property type="entry name" value="Integrin alpha N-terminal domain"/>
    <property type="match status" value="1"/>
</dbReference>
<dbReference type="EMBL" id="BQNJ01000002">
    <property type="protein sequence ID" value="GKH02327.1"/>
    <property type="molecule type" value="Genomic_DNA"/>
</dbReference>
<feature type="compositionally biased region" description="Polar residues" evidence="1">
    <location>
        <begin position="42"/>
        <end position="54"/>
    </location>
</feature>
<keyword evidence="2" id="KW-0732">Signal</keyword>
<evidence type="ECO:0000256" key="1">
    <source>
        <dbReference type="SAM" id="MobiDB-lite"/>
    </source>
</evidence>
<organism evidence="3 4">
    <name type="scientific">Hungatella hathewayi</name>
    <dbReference type="NCBI Taxonomy" id="154046"/>
    <lineage>
        <taxon>Bacteria</taxon>
        <taxon>Bacillati</taxon>
        <taxon>Bacillota</taxon>
        <taxon>Clostridia</taxon>
        <taxon>Lachnospirales</taxon>
        <taxon>Lachnospiraceae</taxon>
        <taxon>Hungatella</taxon>
    </lineage>
</organism>
<accession>A0AA37JLI5</accession>
<name>A0AA37JLI5_9FIRM</name>
<dbReference type="InterPro" id="IPR010916">
    <property type="entry name" value="TonB_box_CS"/>
</dbReference>
<protein>
    <recommendedName>
        <fullName evidence="5">Lipoprotein</fullName>
    </recommendedName>
</protein>
<dbReference type="RefSeq" id="WP_118041059.1">
    <property type="nucleotide sequence ID" value="NZ_BQNJ01000002.1"/>
</dbReference>
<dbReference type="AlphaFoldDB" id="A0AA37JLI5"/>
<feature type="region of interest" description="Disordered" evidence="1">
    <location>
        <begin position="33"/>
        <end position="72"/>
    </location>
</feature>
<evidence type="ECO:0000313" key="3">
    <source>
        <dbReference type="EMBL" id="GKH02327.1"/>
    </source>
</evidence>
<evidence type="ECO:0000256" key="2">
    <source>
        <dbReference type="SAM" id="SignalP"/>
    </source>
</evidence>
<reference evidence="3" key="1">
    <citation type="submission" date="2022-01" db="EMBL/GenBank/DDBJ databases">
        <title>Novel bile acid biosynthetic pathways are enriched in the microbiome of centenarians.</title>
        <authorList>
            <person name="Sato Y."/>
            <person name="Atarashi K."/>
            <person name="Plichta R.D."/>
            <person name="Arai Y."/>
            <person name="Sasajima S."/>
            <person name="Kearney M.S."/>
            <person name="Suda W."/>
            <person name="Takeshita K."/>
            <person name="Sasaki T."/>
            <person name="Okamoto S."/>
            <person name="Skelly N.A."/>
            <person name="Okamura Y."/>
            <person name="Vlamakis H."/>
            <person name="Li Y."/>
            <person name="Tanoue T."/>
            <person name="Takei H."/>
            <person name="Nittono H."/>
            <person name="Narushima S."/>
            <person name="Irie J."/>
            <person name="Itoh H."/>
            <person name="Moriya K."/>
            <person name="Sugiura Y."/>
            <person name="Suematsu M."/>
            <person name="Moritoki N."/>
            <person name="Shibata S."/>
            <person name="Littman R.D."/>
            <person name="Fischbach A.M."/>
            <person name="Uwamino Y."/>
            <person name="Inoue T."/>
            <person name="Honda A."/>
            <person name="Hattori M."/>
            <person name="Murai T."/>
            <person name="Xavier J.R."/>
            <person name="Hirose N."/>
            <person name="Honda K."/>
        </authorList>
    </citation>
    <scope>NUCLEOTIDE SEQUENCE</scope>
    <source>
        <strain evidence="3">CE91-St55</strain>
    </source>
</reference>
<evidence type="ECO:0008006" key="5">
    <source>
        <dbReference type="Google" id="ProtNLM"/>
    </source>
</evidence>
<dbReference type="InterPro" id="IPR028994">
    <property type="entry name" value="Integrin_alpha_N"/>
</dbReference>
<gene>
    <name evidence="3" type="ORF">CE91St55_43080</name>
</gene>
<sequence>MMKRKNPMKYVVLIGAVSAGLLSACSHGQTAEAAKADRSSAEEPQTAESFTVSAAENPVSAGETESAEMESAEMESTEMKNAEMENTEMGNTLDDSRIITGQSFDVTWKNWGEVRFISYAPPADHAHDDVKFYLSKNNEIVYEFPKAWAEGSLPWTFESVDMVSFRDIDGDGYEDVITIISYITGAGTEAMVPFPTTRIFLGDGTKFVLDAELSEAVDKAQANESISTIMEFINNRTSPDAGYSESAGGEDQMYEITGIREEEAKAFLKKFAAHVKAGEKKEASRMIAFPKKVVLPDKQVTVQSPEEFLAYYDEIFTADYRERIGQLMAEDDVWWSYRGVAVGNGEVWLNERDGTLWIEALNNGEDRAVQYPENTGIQAE</sequence>
<dbReference type="Proteomes" id="UP001055091">
    <property type="component" value="Unassembled WGS sequence"/>
</dbReference>
<dbReference type="PROSITE" id="PS00430">
    <property type="entry name" value="TONB_DEPENDENT_REC_1"/>
    <property type="match status" value="1"/>
</dbReference>
<comment type="caution">
    <text evidence="3">The sequence shown here is derived from an EMBL/GenBank/DDBJ whole genome shotgun (WGS) entry which is preliminary data.</text>
</comment>
<proteinExistence type="predicted"/>
<feature type="signal peptide" evidence="2">
    <location>
        <begin position="1"/>
        <end position="24"/>
    </location>
</feature>
<dbReference type="PROSITE" id="PS51257">
    <property type="entry name" value="PROKAR_LIPOPROTEIN"/>
    <property type="match status" value="1"/>
</dbReference>
<feature type="chain" id="PRO_5041225212" description="Lipoprotein" evidence="2">
    <location>
        <begin position="25"/>
        <end position="380"/>
    </location>
</feature>